<proteinExistence type="predicted"/>
<dbReference type="Proteomes" id="UP001358586">
    <property type="component" value="Chromosome 13"/>
</dbReference>
<organism evidence="1 2">
    <name type="scientific">Gossypium arboreum</name>
    <name type="common">Tree cotton</name>
    <name type="synonym">Gossypium nanking</name>
    <dbReference type="NCBI Taxonomy" id="29729"/>
    <lineage>
        <taxon>Eukaryota</taxon>
        <taxon>Viridiplantae</taxon>
        <taxon>Streptophyta</taxon>
        <taxon>Embryophyta</taxon>
        <taxon>Tracheophyta</taxon>
        <taxon>Spermatophyta</taxon>
        <taxon>Magnoliopsida</taxon>
        <taxon>eudicotyledons</taxon>
        <taxon>Gunneridae</taxon>
        <taxon>Pentapetalae</taxon>
        <taxon>rosids</taxon>
        <taxon>malvids</taxon>
        <taxon>Malvales</taxon>
        <taxon>Malvaceae</taxon>
        <taxon>Malvoideae</taxon>
        <taxon>Gossypium</taxon>
    </lineage>
</organism>
<evidence type="ECO:0000313" key="1">
    <source>
        <dbReference type="EMBL" id="KAK5770777.1"/>
    </source>
</evidence>
<comment type="caution">
    <text evidence="1">The sequence shown here is derived from an EMBL/GenBank/DDBJ whole genome shotgun (WGS) entry which is preliminary data.</text>
</comment>
<keyword evidence="2" id="KW-1185">Reference proteome</keyword>
<sequence>MLPDIRQNLPFRHFLQYTSSHPNHNSLTYRLILGLDGVYRPYDRPTVDSDDLYDPTENLSIMDPHAHVVCLCGLTCPYGPSVRITRPDPDITRPYGVPVWAHTLLWPHAQFGLVRVAHTTTLQLSHSYVLCTT</sequence>
<dbReference type="EMBL" id="JARKNE010000013">
    <property type="protein sequence ID" value="KAK5770777.1"/>
    <property type="molecule type" value="Genomic_DNA"/>
</dbReference>
<gene>
    <name evidence="1" type="ORF">PVK06_046931</name>
</gene>
<name>A0ABR0MDV2_GOSAR</name>
<protein>
    <submittedName>
        <fullName evidence="1">Uncharacterized protein</fullName>
    </submittedName>
</protein>
<reference evidence="1 2" key="1">
    <citation type="submission" date="2023-03" db="EMBL/GenBank/DDBJ databases">
        <title>WGS of Gossypium arboreum.</title>
        <authorList>
            <person name="Yu D."/>
        </authorList>
    </citation>
    <scope>NUCLEOTIDE SEQUENCE [LARGE SCALE GENOMIC DNA]</scope>
    <source>
        <tissue evidence="1">Leaf</tissue>
    </source>
</reference>
<evidence type="ECO:0000313" key="2">
    <source>
        <dbReference type="Proteomes" id="UP001358586"/>
    </source>
</evidence>
<accession>A0ABR0MDV2</accession>